<organism evidence="15 17">
    <name type="scientific">Geomonas paludis</name>
    <dbReference type="NCBI Taxonomy" id="2740185"/>
    <lineage>
        <taxon>Bacteria</taxon>
        <taxon>Pseudomonadati</taxon>
        <taxon>Thermodesulfobacteriota</taxon>
        <taxon>Desulfuromonadia</taxon>
        <taxon>Geobacterales</taxon>
        <taxon>Geobacteraceae</taxon>
        <taxon>Geomonas</taxon>
    </lineage>
</organism>
<dbReference type="InterPro" id="IPR019539">
    <property type="entry name" value="GalKase_N"/>
</dbReference>
<evidence type="ECO:0000313" key="16">
    <source>
        <dbReference type="EMBL" id="UPU36194.1"/>
    </source>
</evidence>
<dbReference type="InterPro" id="IPR006206">
    <property type="entry name" value="Mevalonate/galactokinase"/>
</dbReference>
<dbReference type="PANTHER" id="PTHR10457:SF7">
    <property type="entry name" value="GALACTOKINASE-RELATED"/>
    <property type="match status" value="1"/>
</dbReference>
<dbReference type="EMBL" id="BLXY01000001">
    <property type="protein sequence ID" value="GFO62194.1"/>
    <property type="molecule type" value="Genomic_DNA"/>
</dbReference>
<comment type="similarity">
    <text evidence="1">Belongs to the GHMP kinase family. GalK subfamily.</text>
</comment>
<evidence type="ECO:0000256" key="7">
    <source>
        <dbReference type="ARBA" id="ARBA00022840"/>
    </source>
</evidence>
<evidence type="ECO:0000313" key="15">
    <source>
        <dbReference type="EMBL" id="GFO62194.1"/>
    </source>
</evidence>
<dbReference type="PROSITE" id="PS00627">
    <property type="entry name" value="GHMP_KINASES_ATP"/>
    <property type="match status" value="1"/>
</dbReference>
<keyword evidence="2" id="KW-0963">Cytoplasm</keyword>
<evidence type="ECO:0000256" key="8">
    <source>
        <dbReference type="ARBA" id="ARBA00022842"/>
    </source>
</evidence>
<reference evidence="15" key="2">
    <citation type="journal article" date="2021" name="Int. J. Syst. Evol. Microbiol.">
        <title>Geomonas silvestris sp. nov., Geomonas paludis sp. nov. and Geomonas limicola sp. nov., isolated from terrestrial environments, and emended description of the genus Geomonas.</title>
        <authorList>
            <person name="Itoh H."/>
            <person name="Xu Z."/>
            <person name="Masuda Y."/>
            <person name="Ushijima N."/>
            <person name="Hayakawa C."/>
            <person name="Shiratori Y."/>
            <person name="Senoo K."/>
        </authorList>
    </citation>
    <scope>NUCLEOTIDE SEQUENCE</scope>
    <source>
        <strain evidence="15">Red736</strain>
    </source>
</reference>
<dbReference type="Gene3D" id="3.30.70.890">
    <property type="entry name" value="GHMP kinase, C-terminal domain"/>
    <property type="match status" value="1"/>
</dbReference>
<dbReference type="PRINTS" id="PR00959">
    <property type="entry name" value="MEVGALKINASE"/>
</dbReference>
<dbReference type="Pfam" id="PF10509">
    <property type="entry name" value="GalKase_gal_bdg"/>
    <property type="match status" value="1"/>
</dbReference>
<dbReference type="RefSeq" id="WP_183344012.1">
    <property type="nucleotide sequence ID" value="NZ_BLXY01000001.1"/>
</dbReference>
<reference evidence="17" key="1">
    <citation type="submission" date="2020-06" db="EMBL/GenBank/DDBJ databases">
        <title>Draft genomic sequecing of Geomonas sp. Red736.</title>
        <authorList>
            <person name="Itoh H."/>
            <person name="Xu Z.X."/>
            <person name="Ushijima N."/>
            <person name="Masuda Y."/>
            <person name="Shiratori Y."/>
            <person name="Senoo K."/>
        </authorList>
    </citation>
    <scope>NUCLEOTIDE SEQUENCE [LARGE SCALE GENOMIC DNA]</scope>
    <source>
        <strain evidence="17">Red736</strain>
    </source>
</reference>
<evidence type="ECO:0000256" key="1">
    <source>
        <dbReference type="ARBA" id="ARBA00006566"/>
    </source>
</evidence>
<dbReference type="EMBL" id="CP096574">
    <property type="protein sequence ID" value="UPU36194.1"/>
    <property type="molecule type" value="Genomic_DNA"/>
</dbReference>
<dbReference type="PANTHER" id="PTHR10457">
    <property type="entry name" value="MEVALONATE KINASE/GALACTOKINASE"/>
    <property type="match status" value="1"/>
</dbReference>
<keyword evidence="6 15" id="KW-0418">Kinase</keyword>
<dbReference type="Gene3D" id="3.30.230.10">
    <property type="match status" value="1"/>
</dbReference>
<evidence type="ECO:0000256" key="5">
    <source>
        <dbReference type="ARBA" id="ARBA00022741"/>
    </source>
</evidence>
<evidence type="ECO:0000256" key="11">
    <source>
        <dbReference type="NCBIfam" id="TIGR00131"/>
    </source>
</evidence>
<gene>
    <name evidence="16" type="primary">galK</name>
    <name evidence="15" type="ORF">GMPD_01130</name>
    <name evidence="16" type="ORF">M1B72_00400</name>
</gene>
<evidence type="ECO:0000259" key="12">
    <source>
        <dbReference type="Pfam" id="PF00288"/>
    </source>
</evidence>
<dbReference type="SUPFAM" id="SSF55060">
    <property type="entry name" value="GHMP Kinase, C-terminal domain"/>
    <property type="match status" value="1"/>
</dbReference>
<dbReference type="PRINTS" id="PR00473">
    <property type="entry name" value="GALCTOKINASE"/>
</dbReference>
<dbReference type="InterPro" id="IPR006204">
    <property type="entry name" value="GHMP_kinase_N_dom"/>
</dbReference>
<dbReference type="InterPro" id="IPR020568">
    <property type="entry name" value="Ribosomal_Su5_D2-typ_SF"/>
</dbReference>
<keyword evidence="3 16" id="KW-0808">Transferase</keyword>
<dbReference type="InterPro" id="IPR036554">
    <property type="entry name" value="GHMP_kinase_C_sf"/>
</dbReference>
<evidence type="ECO:0000256" key="2">
    <source>
        <dbReference type="ARBA" id="ARBA00022490"/>
    </source>
</evidence>
<dbReference type="Pfam" id="PF00288">
    <property type="entry name" value="GHMP_kinases_N"/>
    <property type="match status" value="1"/>
</dbReference>
<evidence type="ECO:0000256" key="3">
    <source>
        <dbReference type="ARBA" id="ARBA00022679"/>
    </source>
</evidence>
<keyword evidence="18" id="KW-1185">Reference proteome</keyword>
<dbReference type="NCBIfam" id="TIGR00131">
    <property type="entry name" value="gal_kin"/>
    <property type="match status" value="1"/>
</dbReference>
<evidence type="ECO:0000256" key="9">
    <source>
        <dbReference type="ARBA" id="ARBA00023144"/>
    </source>
</evidence>
<sequence length="356" mass="38743">MDETSFENAFGFAVQAAASAPGRVNLLGEHTDYNDGFVLPIAIPLETRVEVAHSHDGLNHYYASELKERAWSEAGGAVPSGFAAYLHGCLALLRVSGYHCDPVCARVSSRVPMGSGLSSSAALEVAFLRAMRTLFGLDLDDLSLALMAQQAEVRYAGVNCGIMDQMASSLADTTHMLFLDTRSLERKLVPLPRDSELLVLDSGVPRRLGESRYNLRRQECEEAARLLGLASLRDLDDPTELSRLPQELARRARHVIKENERVLQALVAPHACGFGELMNESHRSLRDDFEVSTPELDLLVSLLQQQVEVFGARLTGAGFGGACVALVRAGSARTVGERVLALYREQGQQGTLLVPQ</sequence>
<dbReference type="InterPro" id="IPR006203">
    <property type="entry name" value="GHMP_knse_ATP-bd_CS"/>
</dbReference>
<keyword evidence="8" id="KW-0460">Magnesium</keyword>
<dbReference type="FunFam" id="3.30.230.10:FF:000017">
    <property type="entry name" value="Galactokinase"/>
    <property type="match status" value="1"/>
</dbReference>
<feature type="domain" description="GHMP kinase C-terminal" evidence="13">
    <location>
        <begin position="273"/>
        <end position="343"/>
    </location>
</feature>
<keyword evidence="5" id="KW-0547">Nucleotide-binding</keyword>
<dbReference type="PIRSF" id="PIRSF000530">
    <property type="entry name" value="Galactokinase"/>
    <property type="match status" value="1"/>
</dbReference>
<reference evidence="16" key="3">
    <citation type="submission" date="2022-04" db="EMBL/GenBank/DDBJ databases">
        <authorList>
            <person name="Liu G."/>
        </authorList>
    </citation>
    <scope>NUCLEOTIDE SEQUENCE</scope>
    <source>
        <strain evidence="16">RG22</strain>
    </source>
</reference>
<dbReference type="Proteomes" id="UP000831485">
    <property type="component" value="Chromosome"/>
</dbReference>
<evidence type="ECO:0000259" key="14">
    <source>
        <dbReference type="Pfam" id="PF10509"/>
    </source>
</evidence>
<evidence type="ECO:0000313" key="17">
    <source>
        <dbReference type="Proteomes" id="UP000568888"/>
    </source>
</evidence>
<evidence type="ECO:0000259" key="13">
    <source>
        <dbReference type="Pfam" id="PF08544"/>
    </source>
</evidence>
<dbReference type="GO" id="GO:0004335">
    <property type="term" value="F:galactokinase activity"/>
    <property type="evidence" value="ECO:0007669"/>
    <property type="project" value="UniProtKB-UniRule"/>
</dbReference>
<evidence type="ECO:0000256" key="6">
    <source>
        <dbReference type="ARBA" id="ARBA00022777"/>
    </source>
</evidence>
<dbReference type="InterPro" id="IPR000705">
    <property type="entry name" value="Galactokinase"/>
</dbReference>
<dbReference type="FunFam" id="3.30.70.890:FF:000001">
    <property type="entry name" value="Galactokinase"/>
    <property type="match status" value="1"/>
</dbReference>
<name>A0A6V8MQK5_9BACT</name>
<dbReference type="GO" id="GO:0005524">
    <property type="term" value="F:ATP binding"/>
    <property type="evidence" value="ECO:0007669"/>
    <property type="project" value="UniProtKB-UniRule"/>
</dbReference>
<evidence type="ECO:0000256" key="4">
    <source>
        <dbReference type="ARBA" id="ARBA00022723"/>
    </source>
</evidence>
<accession>A0A6V8MQK5</accession>
<evidence type="ECO:0000313" key="18">
    <source>
        <dbReference type="Proteomes" id="UP000831485"/>
    </source>
</evidence>
<dbReference type="GO" id="GO:0046872">
    <property type="term" value="F:metal ion binding"/>
    <property type="evidence" value="ECO:0007669"/>
    <property type="project" value="UniProtKB-KW"/>
</dbReference>
<keyword evidence="4" id="KW-0479">Metal-binding</keyword>
<dbReference type="SUPFAM" id="SSF54211">
    <property type="entry name" value="Ribosomal protein S5 domain 2-like"/>
    <property type="match status" value="1"/>
</dbReference>
<keyword evidence="7" id="KW-0067">ATP-binding</keyword>
<protein>
    <recommendedName>
        <fullName evidence="11">Galactokinase</fullName>
        <ecNumber evidence="11">2.7.1.6</ecNumber>
    </recommendedName>
</protein>
<feature type="domain" description="Galactokinase N-terminal" evidence="14">
    <location>
        <begin position="5"/>
        <end position="52"/>
    </location>
</feature>
<evidence type="ECO:0000256" key="10">
    <source>
        <dbReference type="ARBA" id="ARBA00023277"/>
    </source>
</evidence>
<feature type="domain" description="GHMP kinase N-terminal" evidence="12">
    <location>
        <begin position="91"/>
        <end position="170"/>
    </location>
</feature>
<proteinExistence type="inferred from homology"/>
<dbReference type="AlphaFoldDB" id="A0A6V8MQK5"/>
<keyword evidence="9" id="KW-0299">Galactose metabolism</keyword>
<dbReference type="Proteomes" id="UP000568888">
    <property type="component" value="Unassembled WGS sequence"/>
</dbReference>
<keyword evidence="10" id="KW-0119">Carbohydrate metabolism</keyword>
<dbReference type="EC" id="2.7.1.6" evidence="11"/>
<dbReference type="GO" id="GO:0005829">
    <property type="term" value="C:cytosol"/>
    <property type="evidence" value="ECO:0007669"/>
    <property type="project" value="TreeGrafter"/>
</dbReference>
<dbReference type="InterPro" id="IPR013750">
    <property type="entry name" value="GHMP_kinase_C_dom"/>
</dbReference>
<dbReference type="Pfam" id="PF08544">
    <property type="entry name" value="GHMP_kinases_C"/>
    <property type="match status" value="1"/>
</dbReference>
<dbReference type="InterPro" id="IPR014721">
    <property type="entry name" value="Ribsml_uS5_D2-typ_fold_subgr"/>
</dbReference>
<dbReference type="GO" id="GO:0006012">
    <property type="term" value="P:galactose metabolic process"/>
    <property type="evidence" value="ECO:0007669"/>
    <property type="project" value="UniProtKB-UniRule"/>
</dbReference>